<evidence type="ECO:0000313" key="2">
    <source>
        <dbReference type="EMBL" id="QEK51184.1"/>
    </source>
</evidence>
<feature type="transmembrane region" description="Helical" evidence="1">
    <location>
        <begin position="205"/>
        <end position="224"/>
    </location>
</feature>
<dbReference type="Proteomes" id="UP000323653">
    <property type="component" value="Chromosome"/>
</dbReference>
<gene>
    <name evidence="2" type="ORF">FYC62_05470</name>
</gene>
<sequence>MIYLAIAILCSVTVSINFKLLKRYYTNAYQAIVFNYPTAALLCFLFFKPDLSAHPSPQNFSLYGLTAVLLLSIFYFISKSVASSGMVLTVIAQRLSLALPVLASFLLFSEQLTPLKIVGLVVGFLAIIASKPEGKFDLKDMKFWFPIIVFLGTGIIDILFNFLTKIDGISFTTSLFYIFSIATVLAFASLAYQKINGTLKFQTRAALAGIVLGLFNFGSIYFYIFALQIEKDRPSVVYSALDIGVIALGSLVGLVLFKERLSVLNKIGLLLAIIAIIILTFS</sequence>
<reference evidence="2 3" key="1">
    <citation type="submission" date="2019-08" db="EMBL/GenBank/DDBJ databases">
        <title>Pedobacter sp. nov., isolated from Han river, South Korea.</title>
        <authorList>
            <person name="Lee D.-H."/>
            <person name="Kim Y.-S."/>
            <person name="Hwang E.-M."/>
            <person name="Le Tran T.C."/>
            <person name="Cha C.-J."/>
        </authorList>
    </citation>
    <scope>NUCLEOTIDE SEQUENCE [LARGE SCALE GENOMIC DNA]</scope>
    <source>
        <strain evidence="2 3">CJ43</strain>
    </source>
</reference>
<feature type="transmembrane region" description="Helical" evidence="1">
    <location>
        <begin position="143"/>
        <end position="163"/>
    </location>
</feature>
<dbReference type="SUPFAM" id="SSF103481">
    <property type="entry name" value="Multidrug resistance efflux transporter EmrE"/>
    <property type="match status" value="2"/>
</dbReference>
<name>A0A5C0VJK6_9SPHI</name>
<feature type="transmembrane region" description="Helical" evidence="1">
    <location>
        <begin position="84"/>
        <end position="108"/>
    </location>
</feature>
<dbReference type="EMBL" id="CP043329">
    <property type="protein sequence ID" value="QEK51184.1"/>
    <property type="molecule type" value="Genomic_DNA"/>
</dbReference>
<proteinExistence type="predicted"/>
<keyword evidence="1" id="KW-1133">Transmembrane helix</keyword>
<organism evidence="2 3">
    <name type="scientific">Pedobacter aquae</name>
    <dbReference type="NCBI Taxonomy" id="2605747"/>
    <lineage>
        <taxon>Bacteria</taxon>
        <taxon>Pseudomonadati</taxon>
        <taxon>Bacteroidota</taxon>
        <taxon>Sphingobacteriia</taxon>
        <taxon>Sphingobacteriales</taxon>
        <taxon>Sphingobacteriaceae</taxon>
        <taxon>Pedobacter</taxon>
    </lineage>
</organism>
<evidence type="ECO:0000256" key="1">
    <source>
        <dbReference type="SAM" id="Phobius"/>
    </source>
</evidence>
<evidence type="ECO:0000313" key="3">
    <source>
        <dbReference type="Proteomes" id="UP000323653"/>
    </source>
</evidence>
<dbReference type="RefSeq" id="WP_149074224.1">
    <property type="nucleotide sequence ID" value="NZ_CP043329.1"/>
</dbReference>
<dbReference type="AlphaFoldDB" id="A0A5C0VJK6"/>
<feature type="transmembrane region" description="Helical" evidence="1">
    <location>
        <begin position="263"/>
        <end position="281"/>
    </location>
</feature>
<dbReference type="InterPro" id="IPR037185">
    <property type="entry name" value="EmrE-like"/>
</dbReference>
<feature type="transmembrane region" description="Helical" evidence="1">
    <location>
        <begin position="236"/>
        <end position="257"/>
    </location>
</feature>
<feature type="transmembrane region" description="Helical" evidence="1">
    <location>
        <begin position="28"/>
        <end position="47"/>
    </location>
</feature>
<accession>A0A5C0VJK6</accession>
<keyword evidence="1" id="KW-0812">Transmembrane</keyword>
<feature type="transmembrane region" description="Helical" evidence="1">
    <location>
        <begin position="115"/>
        <end position="131"/>
    </location>
</feature>
<keyword evidence="3" id="KW-1185">Reference proteome</keyword>
<protein>
    <submittedName>
        <fullName evidence="2">EamA/RhaT family transporter</fullName>
    </submittedName>
</protein>
<dbReference type="KEGG" id="pej:FYC62_05470"/>
<dbReference type="Gene3D" id="1.10.3730.20">
    <property type="match status" value="1"/>
</dbReference>
<feature type="transmembrane region" description="Helical" evidence="1">
    <location>
        <begin position="59"/>
        <end position="78"/>
    </location>
</feature>
<keyword evidence="1" id="KW-0472">Membrane</keyword>
<feature type="transmembrane region" description="Helical" evidence="1">
    <location>
        <begin position="175"/>
        <end position="193"/>
    </location>
</feature>